<evidence type="ECO:0000313" key="1">
    <source>
        <dbReference type="EMBL" id="GAI54864.1"/>
    </source>
</evidence>
<protein>
    <submittedName>
        <fullName evidence="1">Uncharacterized protein</fullName>
    </submittedName>
</protein>
<accession>X1RGZ2</accession>
<name>X1RGZ2_9ZZZZ</name>
<comment type="caution">
    <text evidence="1">The sequence shown here is derived from an EMBL/GenBank/DDBJ whole genome shotgun (WGS) entry which is preliminary data.</text>
</comment>
<dbReference type="EMBL" id="BARV01040527">
    <property type="protein sequence ID" value="GAI54864.1"/>
    <property type="molecule type" value="Genomic_DNA"/>
</dbReference>
<reference evidence="1" key="1">
    <citation type="journal article" date="2014" name="Front. Microbiol.">
        <title>High frequency of phylogenetically diverse reductive dehalogenase-homologous genes in deep subseafloor sedimentary metagenomes.</title>
        <authorList>
            <person name="Kawai M."/>
            <person name="Futagami T."/>
            <person name="Toyoda A."/>
            <person name="Takaki Y."/>
            <person name="Nishi S."/>
            <person name="Hori S."/>
            <person name="Arai W."/>
            <person name="Tsubouchi T."/>
            <person name="Morono Y."/>
            <person name="Uchiyama I."/>
            <person name="Ito T."/>
            <person name="Fujiyama A."/>
            <person name="Inagaki F."/>
            <person name="Takami H."/>
        </authorList>
    </citation>
    <scope>NUCLEOTIDE SEQUENCE</scope>
    <source>
        <strain evidence="1">Expedition CK06-06</strain>
    </source>
</reference>
<feature type="non-terminal residue" evidence="1">
    <location>
        <position position="55"/>
    </location>
</feature>
<sequence length="55" mass="5966">MFVLCALLLIVSGGIGSEKNMPATYVEGCTDRLKQKNYRASGRCTNGRVNQTGSR</sequence>
<organism evidence="1">
    <name type="scientific">marine sediment metagenome</name>
    <dbReference type="NCBI Taxonomy" id="412755"/>
    <lineage>
        <taxon>unclassified sequences</taxon>
        <taxon>metagenomes</taxon>
        <taxon>ecological metagenomes</taxon>
    </lineage>
</organism>
<dbReference type="AlphaFoldDB" id="X1RGZ2"/>
<proteinExistence type="predicted"/>
<gene>
    <name evidence="1" type="ORF">S06H3_61715</name>
</gene>